<dbReference type="PANTHER" id="PTHR15283">
    <property type="entry name" value="GREMLIN 1"/>
    <property type="match status" value="1"/>
</dbReference>
<evidence type="ECO:0000313" key="7">
    <source>
        <dbReference type="EMBL" id="CAL8100569.1"/>
    </source>
</evidence>
<evidence type="ECO:0000259" key="6">
    <source>
        <dbReference type="Pfam" id="PF03045"/>
    </source>
</evidence>
<feature type="domain" description="DAN" evidence="6">
    <location>
        <begin position="26"/>
        <end position="118"/>
    </location>
</feature>
<keyword evidence="3 5" id="KW-0732">Signal</keyword>
<dbReference type="EMBL" id="CAXLJM020000033">
    <property type="protein sequence ID" value="CAL8100569.1"/>
    <property type="molecule type" value="Genomic_DNA"/>
</dbReference>
<keyword evidence="2" id="KW-0964">Secreted</keyword>
<proteinExistence type="predicted"/>
<evidence type="ECO:0000256" key="5">
    <source>
        <dbReference type="SAM" id="SignalP"/>
    </source>
</evidence>
<comment type="subcellular location">
    <subcellularLocation>
        <location evidence="1">Secreted</location>
    </subcellularLocation>
</comment>
<dbReference type="InterPro" id="IPR029034">
    <property type="entry name" value="Cystine-knot_cytokine"/>
</dbReference>
<feature type="signal peptide" evidence="5">
    <location>
        <begin position="1"/>
        <end position="29"/>
    </location>
</feature>
<organism evidence="7 8">
    <name type="scientific">Orchesella dallaii</name>
    <dbReference type="NCBI Taxonomy" id="48710"/>
    <lineage>
        <taxon>Eukaryota</taxon>
        <taxon>Metazoa</taxon>
        <taxon>Ecdysozoa</taxon>
        <taxon>Arthropoda</taxon>
        <taxon>Hexapoda</taxon>
        <taxon>Collembola</taxon>
        <taxon>Entomobryomorpha</taxon>
        <taxon>Entomobryoidea</taxon>
        <taxon>Orchesellidae</taxon>
        <taxon>Orchesellinae</taxon>
        <taxon>Orchesella</taxon>
    </lineage>
</organism>
<protein>
    <recommendedName>
        <fullName evidence="6">DAN domain-containing protein</fullName>
    </recommendedName>
</protein>
<evidence type="ECO:0000256" key="4">
    <source>
        <dbReference type="ARBA" id="ARBA00023157"/>
    </source>
</evidence>
<dbReference type="Pfam" id="PF03045">
    <property type="entry name" value="DAN"/>
    <property type="match status" value="1"/>
</dbReference>
<dbReference type="PANTHER" id="PTHR15283:SF7">
    <property type="entry name" value="BURSICON"/>
    <property type="match status" value="1"/>
</dbReference>
<keyword evidence="8" id="KW-1185">Reference proteome</keyword>
<accession>A0ABP1QEP7</accession>
<gene>
    <name evidence="7" type="ORF">ODALV1_LOCUS10568</name>
</gene>
<comment type="caution">
    <text evidence="7">The sequence shown here is derived from an EMBL/GenBank/DDBJ whole genome shotgun (WGS) entry which is preliminary data.</text>
</comment>
<name>A0ABP1QEP7_9HEXA</name>
<reference evidence="7 8" key="1">
    <citation type="submission" date="2024-08" db="EMBL/GenBank/DDBJ databases">
        <authorList>
            <person name="Cucini C."/>
            <person name="Frati F."/>
        </authorList>
    </citation>
    <scope>NUCLEOTIDE SEQUENCE [LARGE SCALE GENOMIC DNA]</scope>
</reference>
<dbReference type="InterPro" id="IPR004133">
    <property type="entry name" value="DAN_dom"/>
</dbReference>
<evidence type="ECO:0000256" key="2">
    <source>
        <dbReference type="ARBA" id="ARBA00022525"/>
    </source>
</evidence>
<evidence type="ECO:0000256" key="1">
    <source>
        <dbReference type="ARBA" id="ARBA00004613"/>
    </source>
</evidence>
<evidence type="ECO:0000313" key="8">
    <source>
        <dbReference type="Proteomes" id="UP001642540"/>
    </source>
</evidence>
<dbReference type="Gene3D" id="2.10.90.10">
    <property type="entry name" value="Cystine-knot cytokines"/>
    <property type="match status" value="1"/>
</dbReference>
<sequence length="154" mass="16864">MWLVQSLRRLILVSLWFVGLNQHLLKVNGEDCRITPVLHVLQSPGCNPLTIPSFACVGKCTSYVQVSGSKMWQTERSCMCCQESGEREATVTLSCPKAPPGSPKNQKVVTKAPVDCMCRPCTTIEEGSVMPQEVAGFMEDGPILSMIPPNLVQL</sequence>
<keyword evidence="4" id="KW-1015">Disulfide bond</keyword>
<feature type="chain" id="PRO_5045041650" description="DAN domain-containing protein" evidence="5">
    <location>
        <begin position="30"/>
        <end position="154"/>
    </location>
</feature>
<evidence type="ECO:0000256" key="3">
    <source>
        <dbReference type="ARBA" id="ARBA00022729"/>
    </source>
</evidence>
<dbReference type="Proteomes" id="UP001642540">
    <property type="component" value="Unassembled WGS sequence"/>
</dbReference>